<protein>
    <submittedName>
        <fullName evidence="2">Uncharacterized protein</fullName>
    </submittedName>
</protein>
<sequence length="303" mass="32345">MSCNCCGTPTGTFLLHGSPTALAAAHEASFTCTSCELSASFEIPASFFAYAGDSEQVRCDPTWRKRKNGRPSGPGTIACSACIELLGVGGVRLVDADAVRERIGKVIWIDPEFDVEAVCTSCFENVSFCTETPSETFEAVSTKHDPKTLLSLLKSRFIHRHLSAPRQRVVGGGEVGHDGARGRNEPAISVQRVDGDVGAKEQEAPHGSGTHPMDKRGGGATAPEGPERRAALIGIANCELNPSRGMLHIWYSVGNNITRMHTSIALCVKRILAEPRGPDQPPLQYLWLAEPVTSVAVAPNLGD</sequence>
<evidence type="ECO:0000256" key="1">
    <source>
        <dbReference type="SAM" id="MobiDB-lite"/>
    </source>
</evidence>
<proteinExistence type="predicted"/>
<reference evidence="3" key="1">
    <citation type="journal article" date="2018" name="Nat. Microbiol.">
        <title>Leveraging single-cell genomics to expand the fungal tree of life.</title>
        <authorList>
            <person name="Ahrendt S.R."/>
            <person name="Quandt C.A."/>
            <person name="Ciobanu D."/>
            <person name="Clum A."/>
            <person name="Salamov A."/>
            <person name="Andreopoulos B."/>
            <person name="Cheng J.F."/>
            <person name="Woyke T."/>
            <person name="Pelin A."/>
            <person name="Henrissat B."/>
            <person name="Reynolds N.K."/>
            <person name="Benny G.L."/>
            <person name="Smith M.E."/>
            <person name="James T.Y."/>
            <person name="Grigoriev I.V."/>
        </authorList>
    </citation>
    <scope>NUCLEOTIDE SEQUENCE [LARGE SCALE GENOMIC DNA]</scope>
</reference>
<name>A0A4P9VWX0_9FUNG</name>
<gene>
    <name evidence="2" type="ORF">BDK51DRAFT_38377</name>
</gene>
<feature type="region of interest" description="Disordered" evidence="1">
    <location>
        <begin position="196"/>
        <end position="225"/>
    </location>
</feature>
<evidence type="ECO:0000313" key="3">
    <source>
        <dbReference type="Proteomes" id="UP000269721"/>
    </source>
</evidence>
<dbReference type="OrthoDB" id="2129662at2759"/>
<accession>A0A4P9VWX0</accession>
<organism evidence="2 3">
    <name type="scientific">Blyttiomyces helicus</name>
    <dbReference type="NCBI Taxonomy" id="388810"/>
    <lineage>
        <taxon>Eukaryota</taxon>
        <taxon>Fungi</taxon>
        <taxon>Fungi incertae sedis</taxon>
        <taxon>Chytridiomycota</taxon>
        <taxon>Chytridiomycota incertae sedis</taxon>
        <taxon>Chytridiomycetes</taxon>
        <taxon>Chytridiomycetes incertae sedis</taxon>
        <taxon>Blyttiomyces</taxon>
    </lineage>
</organism>
<dbReference type="AlphaFoldDB" id="A0A4P9VWX0"/>
<dbReference type="Proteomes" id="UP000269721">
    <property type="component" value="Unassembled WGS sequence"/>
</dbReference>
<dbReference type="EMBL" id="ML002124">
    <property type="protein sequence ID" value="RKO82758.1"/>
    <property type="molecule type" value="Genomic_DNA"/>
</dbReference>
<evidence type="ECO:0000313" key="2">
    <source>
        <dbReference type="EMBL" id="RKO82758.1"/>
    </source>
</evidence>
<keyword evidence="3" id="KW-1185">Reference proteome</keyword>